<protein>
    <recommendedName>
        <fullName evidence="1">Flavodoxin-like domain-containing protein</fullName>
    </recommendedName>
</protein>
<evidence type="ECO:0000313" key="3">
    <source>
        <dbReference type="Proteomes" id="UP000630660"/>
    </source>
</evidence>
<dbReference type="EMBL" id="WJKJ01000026">
    <property type="protein sequence ID" value="MBD3363759.1"/>
    <property type="molecule type" value="Genomic_DNA"/>
</dbReference>
<dbReference type="PANTHER" id="PTHR38030:SF2">
    <property type="entry name" value="PROTOPORPHYRINOGEN IX DEHYDROGENASE [QUINONE]"/>
    <property type="match status" value="1"/>
</dbReference>
<dbReference type="InterPro" id="IPR029039">
    <property type="entry name" value="Flavoprotein-like_sf"/>
</dbReference>
<dbReference type="InterPro" id="IPR052200">
    <property type="entry name" value="Protoporphyrinogen_IX_DH"/>
</dbReference>
<dbReference type="AlphaFoldDB" id="A0A9D5K801"/>
<name>A0A9D5K801_UNCW3</name>
<dbReference type="SUPFAM" id="SSF52218">
    <property type="entry name" value="Flavoproteins"/>
    <property type="match status" value="1"/>
</dbReference>
<dbReference type="InterPro" id="IPR008254">
    <property type="entry name" value="Flavodoxin/NO_synth"/>
</dbReference>
<dbReference type="Pfam" id="PF12724">
    <property type="entry name" value="Flavodoxin_5"/>
    <property type="match status" value="1"/>
</dbReference>
<reference evidence="2" key="1">
    <citation type="submission" date="2019-11" db="EMBL/GenBank/DDBJ databases">
        <title>Microbial mats filling the niche in hypersaline microbial mats.</title>
        <authorList>
            <person name="Wong H.L."/>
            <person name="Macleod F.I."/>
            <person name="White R.A. III"/>
            <person name="Burns B.P."/>
        </authorList>
    </citation>
    <scope>NUCLEOTIDE SEQUENCE</scope>
    <source>
        <strain evidence="2">Bin_327</strain>
    </source>
</reference>
<dbReference type="PANTHER" id="PTHR38030">
    <property type="entry name" value="PROTOPORPHYRINOGEN IX DEHYDROGENASE [MENAQUINONE]"/>
    <property type="match status" value="1"/>
</dbReference>
<dbReference type="GO" id="GO:0006783">
    <property type="term" value="P:heme biosynthetic process"/>
    <property type="evidence" value="ECO:0007669"/>
    <property type="project" value="TreeGrafter"/>
</dbReference>
<accession>A0A9D5K801</accession>
<gene>
    <name evidence="2" type="ORF">GF359_00940</name>
</gene>
<organism evidence="2 3">
    <name type="scientific">candidate division WOR-3 bacterium</name>
    <dbReference type="NCBI Taxonomy" id="2052148"/>
    <lineage>
        <taxon>Bacteria</taxon>
        <taxon>Bacteria division WOR-3</taxon>
    </lineage>
</organism>
<dbReference type="Proteomes" id="UP000630660">
    <property type="component" value="Unassembled WGS sequence"/>
</dbReference>
<proteinExistence type="predicted"/>
<comment type="caution">
    <text evidence="2">The sequence shown here is derived from an EMBL/GenBank/DDBJ whole genome shotgun (WGS) entry which is preliminary data.</text>
</comment>
<dbReference type="GO" id="GO:0010181">
    <property type="term" value="F:FMN binding"/>
    <property type="evidence" value="ECO:0007669"/>
    <property type="project" value="InterPro"/>
</dbReference>
<evidence type="ECO:0000313" key="2">
    <source>
        <dbReference type="EMBL" id="MBD3363759.1"/>
    </source>
</evidence>
<dbReference type="Gene3D" id="3.40.50.360">
    <property type="match status" value="1"/>
</dbReference>
<sequence length="147" mass="16393">MKVLIAYTTKKGSTREVAEKIGKVLESEGIEVQLSDLKDKPEPDGYDATIIGAPVIMGNILHRAPRFVKKHLKTLEQKPFACFALGGMLAEDTSDNREKMLVILSKITGLIKPAAIGLFGGKYDDDRDYRNWDKISSWADELVEKIQ</sequence>
<feature type="domain" description="Flavodoxin-like" evidence="1">
    <location>
        <begin position="3"/>
        <end position="143"/>
    </location>
</feature>
<evidence type="ECO:0000259" key="1">
    <source>
        <dbReference type="PROSITE" id="PS50902"/>
    </source>
</evidence>
<dbReference type="InterPro" id="IPR026816">
    <property type="entry name" value="Flavodoxin_dom"/>
</dbReference>
<dbReference type="PROSITE" id="PS50902">
    <property type="entry name" value="FLAVODOXIN_LIKE"/>
    <property type="match status" value="1"/>
</dbReference>
<dbReference type="GO" id="GO:0070819">
    <property type="term" value="F:menaquinone-dependent protoporphyrinogen oxidase activity"/>
    <property type="evidence" value="ECO:0007669"/>
    <property type="project" value="TreeGrafter"/>
</dbReference>